<sequence length="197" mass="21596">MPVVTGTDQSAARGRLARLARPAVILPVVLLLGAALFSVPFQTRRDQDRWAVELRERGRPAQAYVYDVRTERSRTTVYVRYALDSVTHEQEIACVQVCPAWRSTVPIRVSRTDPGDFVTDYGQLSGHRGRVQGVLGAVGFVLLAVPLVGLAVIGGGRLKDALTARLRGGSRPRPRAVGPVSMPRSKRKHARGRRPND</sequence>
<keyword evidence="2" id="KW-0472">Membrane</keyword>
<gene>
    <name evidence="3" type="ORF">GA0070614_4336</name>
</gene>
<feature type="region of interest" description="Disordered" evidence="1">
    <location>
        <begin position="168"/>
        <end position="197"/>
    </location>
</feature>
<accession>A0A1C5JBU3</accession>
<proteinExistence type="predicted"/>
<evidence type="ECO:0000256" key="2">
    <source>
        <dbReference type="SAM" id="Phobius"/>
    </source>
</evidence>
<dbReference type="AlphaFoldDB" id="A0A1C5JBU3"/>
<organism evidence="3 4">
    <name type="scientific">Micromonospora coxensis</name>
    <dbReference type="NCBI Taxonomy" id="356852"/>
    <lineage>
        <taxon>Bacteria</taxon>
        <taxon>Bacillati</taxon>
        <taxon>Actinomycetota</taxon>
        <taxon>Actinomycetes</taxon>
        <taxon>Micromonosporales</taxon>
        <taxon>Micromonosporaceae</taxon>
        <taxon>Micromonospora</taxon>
    </lineage>
</organism>
<feature type="transmembrane region" description="Helical" evidence="2">
    <location>
        <begin position="133"/>
        <end position="153"/>
    </location>
</feature>
<keyword evidence="2" id="KW-0812">Transmembrane</keyword>
<name>A0A1C5JBU3_9ACTN</name>
<feature type="transmembrane region" description="Helical" evidence="2">
    <location>
        <begin position="20"/>
        <end position="39"/>
    </location>
</feature>
<evidence type="ECO:0008006" key="5">
    <source>
        <dbReference type="Google" id="ProtNLM"/>
    </source>
</evidence>
<keyword evidence="2" id="KW-1133">Transmembrane helix</keyword>
<dbReference type="EMBL" id="LT607753">
    <property type="protein sequence ID" value="SCG68040.1"/>
    <property type="molecule type" value="Genomic_DNA"/>
</dbReference>
<evidence type="ECO:0000313" key="4">
    <source>
        <dbReference type="Proteomes" id="UP000198215"/>
    </source>
</evidence>
<evidence type="ECO:0000256" key="1">
    <source>
        <dbReference type="SAM" id="MobiDB-lite"/>
    </source>
</evidence>
<keyword evidence="4" id="KW-1185">Reference proteome</keyword>
<protein>
    <recommendedName>
        <fullName evidence="5">DUF3592 domain-containing protein</fullName>
    </recommendedName>
</protein>
<dbReference type="Proteomes" id="UP000198215">
    <property type="component" value="Chromosome I"/>
</dbReference>
<reference evidence="4" key="1">
    <citation type="submission" date="2016-06" db="EMBL/GenBank/DDBJ databases">
        <authorList>
            <person name="Varghese N."/>
            <person name="Submissions Spin"/>
        </authorList>
    </citation>
    <scope>NUCLEOTIDE SEQUENCE [LARGE SCALE GENOMIC DNA]</scope>
    <source>
        <strain evidence="4">DSM 45161</strain>
    </source>
</reference>
<evidence type="ECO:0000313" key="3">
    <source>
        <dbReference type="EMBL" id="SCG68040.1"/>
    </source>
</evidence>
<feature type="compositionally biased region" description="Basic residues" evidence="1">
    <location>
        <begin position="184"/>
        <end position="197"/>
    </location>
</feature>